<keyword evidence="11" id="KW-1185">Reference proteome</keyword>
<dbReference type="RefSeq" id="WP_230096097.1">
    <property type="nucleotide sequence ID" value="NZ_CAKKNS010000001.1"/>
</dbReference>
<evidence type="ECO:0000256" key="7">
    <source>
        <dbReference type="ARBA" id="ARBA00022989"/>
    </source>
</evidence>
<feature type="transmembrane region" description="Helical" evidence="9">
    <location>
        <begin position="199"/>
        <end position="219"/>
    </location>
</feature>
<keyword evidence="5 9" id="KW-0812">Transmembrane</keyword>
<comment type="subcellular location">
    <subcellularLocation>
        <location evidence="1">Cell membrane</location>
        <topology evidence="1">Multi-pass membrane protein</topology>
    </subcellularLocation>
</comment>
<comment type="caution">
    <text evidence="10">The sequence shown here is derived from an EMBL/GenBank/DDBJ whole genome shotgun (WGS) entry which is preliminary data.</text>
</comment>
<reference evidence="10 11" key="1">
    <citation type="submission" date="2021-11" db="EMBL/GenBank/DDBJ databases">
        <authorList>
            <person name="Depoorter E."/>
        </authorList>
    </citation>
    <scope>NUCLEOTIDE SEQUENCE [LARGE SCALE GENOMIC DNA]</scope>
    <source>
        <strain evidence="10 11">LMG 24289</strain>
    </source>
</reference>
<evidence type="ECO:0000313" key="10">
    <source>
        <dbReference type="EMBL" id="CAH0416032.1"/>
    </source>
</evidence>
<feature type="transmembrane region" description="Helical" evidence="9">
    <location>
        <begin position="89"/>
        <end position="112"/>
    </location>
</feature>
<dbReference type="NCBIfam" id="TIGR00792">
    <property type="entry name" value="gph"/>
    <property type="match status" value="1"/>
</dbReference>
<proteinExistence type="predicted"/>
<feature type="transmembrane region" description="Helical" evidence="9">
    <location>
        <begin position="394"/>
        <end position="416"/>
    </location>
</feature>
<feature type="transmembrane region" description="Helical" evidence="9">
    <location>
        <begin position="428"/>
        <end position="447"/>
    </location>
</feature>
<evidence type="ECO:0000256" key="3">
    <source>
        <dbReference type="ARBA" id="ARBA00022475"/>
    </source>
</evidence>
<name>A0ABM8Z490_9LACO</name>
<organism evidence="10 11">
    <name type="scientific">Periweissella fabaria</name>
    <dbReference type="NCBI Taxonomy" id="546157"/>
    <lineage>
        <taxon>Bacteria</taxon>
        <taxon>Bacillati</taxon>
        <taxon>Bacillota</taxon>
        <taxon>Bacilli</taxon>
        <taxon>Lactobacillales</taxon>
        <taxon>Lactobacillaceae</taxon>
        <taxon>Periweissella</taxon>
    </lineage>
</organism>
<dbReference type="InterPro" id="IPR018043">
    <property type="entry name" value="Na/Gal_symport_CS"/>
</dbReference>
<keyword evidence="4" id="KW-0762">Sugar transport</keyword>
<keyword evidence="6" id="KW-0769">Symport</keyword>
<dbReference type="InterPro" id="IPR001927">
    <property type="entry name" value="Na/Gal_symport"/>
</dbReference>
<feature type="transmembrane region" description="Helical" evidence="9">
    <location>
        <begin position="48"/>
        <end position="68"/>
    </location>
</feature>
<dbReference type="Proteomes" id="UP000789707">
    <property type="component" value="Unassembled WGS sequence"/>
</dbReference>
<dbReference type="EMBL" id="CAKKNS010000001">
    <property type="protein sequence ID" value="CAH0416032.1"/>
    <property type="molecule type" value="Genomic_DNA"/>
</dbReference>
<dbReference type="CDD" id="cd17332">
    <property type="entry name" value="MFS_MelB_like"/>
    <property type="match status" value="1"/>
</dbReference>
<dbReference type="PROSITE" id="PS00872">
    <property type="entry name" value="NA_GALACTOSIDE_SYMP"/>
    <property type="match status" value="1"/>
</dbReference>
<evidence type="ECO:0000256" key="8">
    <source>
        <dbReference type="ARBA" id="ARBA00023136"/>
    </source>
</evidence>
<dbReference type="Gene3D" id="1.20.1250.20">
    <property type="entry name" value="MFS general substrate transporter like domains"/>
    <property type="match status" value="2"/>
</dbReference>
<accession>A0ABM8Z490</accession>
<sequence>MNTTNKWKQRIGYALGAFGHDTYYVTLSTYFIIFVTSVMFQGAGKDTARLIGIITSLVVVIRLIEIVFDPIIGNIIDNTRSKYGKFKPWLVVGGVVSGLLLMVIFTNFFGLAKTGSDLFIVLFGIIFVLLDCFYSFKDIAFWSMIPALSTDSNEREKLGTFARFGSSIGANGTTLVVVPLTTFITYLVTGRHEQGAVGWFWFAVIVGIISAGTAIITALTTKENQSIVRQQNKKISFKEVFVVITKNDQLMWLALSYIAYAIANVATTGVLLLFYKFVLGRVGEFWFVGLIATITGIIAVPMFPLLAKLFSRRYVYLIGLIMNILAYAIFMFAGQNLLMVQIATVLFYFPQQWIFLSALMTITDSVEYGQLKNGVRNEAVTLSLRPLMDKIAGALSNGIVGFIAVAAGMSGTASVSNITPHDIHTFNLFAFALPALLMLFSGIIFFWKVRLFEKEHAQIVSELEAKLTMQKED</sequence>
<evidence type="ECO:0000256" key="1">
    <source>
        <dbReference type="ARBA" id="ARBA00004651"/>
    </source>
</evidence>
<evidence type="ECO:0000313" key="11">
    <source>
        <dbReference type="Proteomes" id="UP000789707"/>
    </source>
</evidence>
<keyword evidence="8 9" id="KW-0472">Membrane</keyword>
<evidence type="ECO:0000256" key="4">
    <source>
        <dbReference type="ARBA" id="ARBA00022597"/>
    </source>
</evidence>
<feature type="transmembrane region" description="Helical" evidence="9">
    <location>
        <begin position="285"/>
        <end position="307"/>
    </location>
</feature>
<keyword evidence="3" id="KW-1003">Cell membrane</keyword>
<feature type="transmembrane region" description="Helical" evidence="9">
    <location>
        <begin position="314"/>
        <end position="333"/>
    </location>
</feature>
<dbReference type="SUPFAM" id="SSF103473">
    <property type="entry name" value="MFS general substrate transporter"/>
    <property type="match status" value="1"/>
</dbReference>
<evidence type="ECO:0000256" key="5">
    <source>
        <dbReference type="ARBA" id="ARBA00022692"/>
    </source>
</evidence>
<evidence type="ECO:0000256" key="9">
    <source>
        <dbReference type="SAM" id="Phobius"/>
    </source>
</evidence>
<gene>
    <name evidence="10" type="primary">lacS_2</name>
    <name evidence="10" type="ORF">WFA24289_00331</name>
</gene>
<protein>
    <submittedName>
        <fullName evidence="10">Lactose permease</fullName>
    </submittedName>
</protein>
<feature type="transmembrane region" description="Helical" evidence="9">
    <location>
        <begin position="257"/>
        <end position="279"/>
    </location>
</feature>
<feature type="transmembrane region" description="Helical" evidence="9">
    <location>
        <begin position="339"/>
        <end position="362"/>
    </location>
</feature>
<evidence type="ECO:0000256" key="6">
    <source>
        <dbReference type="ARBA" id="ARBA00022847"/>
    </source>
</evidence>
<evidence type="ECO:0000256" key="2">
    <source>
        <dbReference type="ARBA" id="ARBA00022448"/>
    </source>
</evidence>
<feature type="transmembrane region" description="Helical" evidence="9">
    <location>
        <begin position="118"/>
        <end position="136"/>
    </location>
</feature>
<dbReference type="PANTHER" id="PTHR11328:SF36">
    <property type="entry name" value="MELIBIOSE PERMEASE"/>
    <property type="match status" value="1"/>
</dbReference>
<dbReference type="InterPro" id="IPR036259">
    <property type="entry name" value="MFS_trans_sf"/>
</dbReference>
<keyword evidence="7 9" id="KW-1133">Transmembrane helix</keyword>
<dbReference type="PANTHER" id="PTHR11328">
    <property type="entry name" value="MAJOR FACILITATOR SUPERFAMILY DOMAIN-CONTAINING PROTEIN"/>
    <property type="match status" value="1"/>
</dbReference>
<feature type="transmembrane region" description="Helical" evidence="9">
    <location>
        <begin position="164"/>
        <end position="187"/>
    </location>
</feature>
<dbReference type="InterPro" id="IPR039672">
    <property type="entry name" value="MFS_2"/>
</dbReference>
<feature type="transmembrane region" description="Helical" evidence="9">
    <location>
        <begin position="21"/>
        <end position="42"/>
    </location>
</feature>
<keyword evidence="2" id="KW-0813">Transport</keyword>
<dbReference type="Pfam" id="PF13347">
    <property type="entry name" value="MFS_2"/>
    <property type="match status" value="1"/>
</dbReference>